<dbReference type="AlphaFoldDB" id="V9EU07"/>
<comment type="caution">
    <text evidence="1">The sequence shown here is derived from an EMBL/GenBank/DDBJ whole genome shotgun (WGS) entry which is preliminary data.</text>
</comment>
<reference evidence="1 2" key="1">
    <citation type="submission" date="2013-11" db="EMBL/GenBank/DDBJ databases">
        <title>The Genome Sequence of Phytophthora parasitica P1569.</title>
        <authorList>
            <consortium name="The Broad Institute Genomics Platform"/>
            <person name="Russ C."/>
            <person name="Tyler B."/>
            <person name="Panabieres F."/>
            <person name="Shan W."/>
            <person name="Tripathy S."/>
            <person name="Grunwald N."/>
            <person name="Machado M."/>
            <person name="Johnson C.S."/>
            <person name="Arredondo F."/>
            <person name="Hong C."/>
            <person name="Coffey M."/>
            <person name="Young S.K."/>
            <person name="Zeng Q."/>
            <person name="Gargeya S."/>
            <person name="Fitzgerald M."/>
            <person name="Abouelleil A."/>
            <person name="Alvarado L."/>
            <person name="Chapman S.B."/>
            <person name="Gainer-Dewar J."/>
            <person name="Goldberg J."/>
            <person name="Griggs A."/>
            <person name="Gujja S."/>
            <person name="Hansen M."/>
            <person name="Howarth C."/>
            <person name="Imamovic A."/>
            <person name="Ireland A."/>
            <person name="Larimer J."/>
            <person name="McCowan C."/>
            <person name="Murphy C."/>
            <person name="Pearson M."/>
            <person name="Poon T.W."/>
            <person name="Priest M."/>
            <person name="Roberts A."/>
            <person name="Saif S."/>
            <person name="Shea T."/>
            <person name="Sykes S."/>
            <person name="Wortman J."/>
            <person name="Nusbaum C."/>
            <person name="Birren B."/>
        </authorList>
    </citation>
    <scope>NUCLEOTIDE SEQUENCE [LARGE SCALE GENOMIC DNA]</scope>
    <source>
        <strain evidence="1 2">P1569</strain>
    </source>
</reference>
<gene>
    <name evidence="1" type="ORF">F443_12512</name>
</gene>
<proteinExistence type="predicted"/>
<dbReference type="HOGENOM" id="CLU_1437059_0_0_1"/>
<sequence length="189" mass="21534">MEIPLPGDLRCELTVKAGRPLEGCRDKGVALSFNISVSEGYDVLRAKVKSAFATKERLTWNDGLDVYIWLAKNAPQKAFVKMDQDGFMPLLQTAWRNARLRRGGHVDFGLDLFVKYYDESKKHSKQPMYPSVPLLSVMQLQHKPDYTTEMTCGYRTILCFSSCSTSTDSSKKLLRQPGNQMNLRRFKLS</sequence>
<dbReference type="EMBL" id="ANIZ01002105">
    <property type="protein sequence ID" value="ETI42341.1"/>
    <property type="molecule type" value="Genomic_DNA"/>
</dbReference>
<name>V9EU07_PHYNI</name>
<protein>
    <submittedName>
        <fullName evidence="1">Uncharacterized protein</fullName>
    </submittedName>
</protein>
<evidence type="ECO:0000313" key="1">
    <source>
        <dbReference type="EMBL" id="ETI42341.1"/>
    </source>
</evidence>
<evidence type="ECO:0000313" key="2">
    <source>
        <dbReference type="Proteomes" id="UP000018721"/>
    </source>
</evidence>
<dbReference type="Proteomes" id="UP000018721">
    <property type="component" value="Unassembled WGS sequence"/>
</dbReference>
<accession>V9EU07</accession>
<organism evidence="1 2">
    <name type="scientific">Phytophthora nicotianae P1569</name>
    <dbReference type="NCBI Taxonomy" id="1317065"/>
    <lineage>
        <taxon>Eukaryota</taxon>
        <taxon>Sar</taxon>
        <taxon>Stramenopiles</taxon>
        <taxon>Oomycota</taxon>
        <taxon>Peronosporomycetes</taxon>
        <taxon>Peronosporales</taxon>
        <taxon>Peronosporaceae</taxon>
        <taxon>Phytophthora</taxon>
    </lineage>
</organism>
<keyword evidence="2" id="KW-1185">Reference proteome</keyword>